<protein>
    <submittedName>
        <fullName evidence="3">Cupin domain-containing protein</fullName>
    </submittedName>
</protein>
<name>A0ABZ0IEJ3_9GAMM</name>
<dbReference type="Pfam" id="PF07883">
    <property type="entry name" value="Cupin_2"/>
    <property type="match status" value="1"/>
</dbReference>
<feature type="domain" description="Cupin type-2" evidence="2">
    <location>
        <begin position="59"/>
        <end position="109"/>
    </location>
</feature>
<evidence type="ECO:0000313" key="3">
    <source>
        <dbReference type="EMBL" id="WOJ97103.1"/>
    </source>
</evidence>
<evidence type="ECO:0000259" key="2">
    <source>
        <dbReference type="Pfam" id="PF07883"/>
    </source>
</evidence>
<keyword evidence="1" id="KW-0732">Signal</keyword>
<proteinExistence type="predicted"/>
<dbReference type="InterPro" id="IPR014710">
    <property type="entry name" value="RmlC-like_jellyroll"/>
</dbReference>
<dbReference type="InterPro" id="IPR011051">
    <property type="entry name" value="RmlC_Cupin_sf"/>
</dbReference>
<feature type="chain" id="PRO_5046527501" evidence="1">
    <location>
        <begin position="24"/>
        <end position="166"/>
    </location>
</feature>
<sequence>MLRAMFITGIFVSAAIASGTAAAHDPVTWNETVYEVLLDGETTSGQISIFYSETEKPSGPPLHVHDDATETFYVLKGKTKFVVEGKDVIVEEGGVAFVPKGAAHTYRVLDPKGGQQLTILAPAGFEHFFARMAAEGLKIPQDMERINEVAKEFKIRFVGPPLPADE</sequence>
<dbReference type="EMBL" id="CP136865">
    <property type="protein sequence ID" value="WOJ97103.1"/>
    <property type="molecule type" value="Genomic_DNA"/>
</dbReference>
<dbReference type="RefSeq" id="WP_407327789.1">
    <property type="nucleotide sequence ID" value="NZ_CP136865.1"/>
</dbReference>
<evidence type="ECO:0000256" key="1">
    <source>
        <dbReference type="SAM" id="SignalP"/>
    </source>
</evidence>
<dbReference type="PANTHER" id="PTHR36440:SF1">
    <property type="entry name" value="PUTATIVE (AFU_ORTHOLOGUE AFUA_8G07350)-RELATED"/>
    <property type="match status" value="1"/>
</dbReference>
<gene>
    <name evidence="3" type="ORF">R0137_00680</name>
</gene>
<dbReference type="Gene3D" id="2.60.120.10">
    <property type="entry name" value="Jelly Rolls"/>
    <property type="match status" value="1"/>
</dbReference>
<dbReference type="PANTHER" id="PTHR36440">
    <property type="entry name" value="PUTATIVE (AFU_ORTHOLOGUE AFUA_8G07350)-RELATED"/>
    <property type="match status" value="1"/>
</dbReference>
<dbReference type="InterPro" id="IPR013096">
    <property type="entry name" value="Cupin_2"/>
</dbReference>
<reference evidence="3 4" key="1">
    <citation type="submission" date="2023-10" db="EMBL/GenBank/DDBJ databases">
        <title>Two novel species belonging to the OM43/NOR5 clade.</title>
        <authorList>
            <person name="Park M."/>
        </authorList>
    </citation>
    <scope>NUCLEOTIDE SEQUENCE [LARGE SCALE GENOMIC DNA]</scope>
    <source>
        <strain evidence="3 4">IMCC45268</strain>
    </source>
</reference>
<accession>A0ABZ0IEJ3</accession>
<dbReference type="SUPFAM" id="SSF51182">
    <property type="entry name" value="RmlC-like cupins"/>
    <property type="match status" value="1"/>
</dbReference>
<keyword evidence="4" id="KW-1185">Reference proteome</keyword>
<dbReference type="InterPro" id="IPR053146">
    <property type="entry name" value="QDO-like"/>
</dbReference>
<organism evidence="3 4">
    <name type="scientific">Congregibacter brevis</name>
    <dbReference type="NCBI Taxonomy" id="3081201"/>
    <lineage>
        <taxon>Bacteria</taxon>
        <taxon>Pseudomonadati</taxon>
        <taxon>Pseudomonadota</taxon>
        <taxon>Gammaproteobacteria</taxon>
        <taxon>Cellvibrionales</taxon>
        <taxon>Halieaceae</taxon>
        <taxon>Congregibacter</taxon>
    </lineage>
</organism>
<evidence type="ECO:0000313" key="4">
    <source>
        <dbReference type="Proteomes" id="UP001626549"/>
    </source>
</evidence>
<feature type="signal peptide" evidence="1">
    <location>
        <begin position="1"/>
        <end position="23"/>
    </location>
</feature>
<dbReference type="Proteomes" id="UP001626549">
    <property type="component" value="Chromosome"/>
</dbReference>